<name>A0A2J0KYS0_9BACT</name>
<protein>
    <recommendedName>
        <fullName evidence="2">Sulfatase-modifying factor enzyme-like domain-containing protein</fullName>
    </recommendedName>
</protein>
<dbReference type="EMBL" id="PEWV01000049">
    <property type="protein sequence ID" value="PIU41540.1"/>
    <property type="molecule type" value="Genomic_DNA"/>
</dbReference>
<evidence type="ECO:0000259" key="2">
    <source>
        <dbReference type="Pfam" id="PF03781"/>
    </source>
</evidence>
<dbReference type="Proteomes" id="UP000230052">
    <property type="component" value="Unassembled WGS sequence"/>
</dbReference>
<evidence type="ECO:0000313" key="3">
    <source>
        <dbReference type="EMBL" id="PIU41540.1"/>
    </source>
</evidence>
<accession>A0A2J0KYS0</accession>
<gene>
    <name evidence="3" type="ORF">COS99_04890</name>
</gene>
<keyword evidence="1" id="KW-0732">Signal</keyword>
<dbReference type="InterPro" id="IPR016187">
    <property type="entry name" value="CTDL_fold"/>
</dbReference>
<proteinExistence type="predicted"/>
<dbReference type="Gene3D" id="3.90.1580.10">
    <property type="entry name" value="paralog of FGE (formylglycine-generating enzyme)"/>
    <property type="match status" value="1"/>
</dbReference>
<dbReference type="Pfam" id="PF03781">
    <property type="entry name" value="FGE-sulfatase"/>
    <property type="match status" value="1"/>
</dbReference>
<feature type="signal peptide" evidence="1">
    <location>
        <begin position="1"/>
        <end position="26"/>
    </location>
</feature>
<reference evidence="3 4" key="1">
    <citation type="submission" date="2017-09" db="EMBL/GenBank/DDBJ databases">
        <title>Depth-based differentiation of microbial function through sediment-hosted aquifers and enrichment of novel symbionts in the deep terrestrial subsurface.</title>
        <authorList>
            <person name="Probst A.J."/>
            <person name="Ladd B."/>
            <person name="Jarett J.K."/>
            <person name="Geller-Mcgrath D.E."/>
            <person name="Sieber C.M."/>
            <person name="Emerson J.B."/>
            <person name="Anantharaman K."/>
            <person name="Thomas B.C."/>
            <person name="Malmstrom R."/>
            <person name="Stieglmeier M."/>
            <person name="Klingl A."/>
            <person name="Woyke T."/>
            <person name="Ryan C.M."/>
            <person name="Banfield J.F."/>
        </authorList>
    </citation>
    <scope>NUCLEOTIDE SEQUENCE [LARGE SCALE GENOMIC DNA]</scope>
    <source>
        <strain evidence="3">CG07_land_8_20_14_0_80_42_15</strain>
    </source>
</reference>
<evidence type="ECO:0000256" key="1">
    <source>
        <dbReference type="SAM" id="SignalP"/>
    </source>
</evidence>
<comment type="caution">
    <text evidence="3">The sequence shown here is derived from an EMBL/GenBank/DDBJ whole genome shotgun (WGS) entry which is preliminary data.</text>
</comment>
<dbReference type="InterPro" id="IPR005532">
    <property type="entry name" value="SUMF_dom"/>
</dbReference>
<evidence type="ECO:0000313" key="4">
    <source>
        <dbReference type="Proteomes" id="UP000230052"/>
    </source>
</evidence>
<feature type="domain" description="Sulfatase-modifying factor enzyme-like" evidence="2">
    <location>
        <begin position="157"/>
        <end position="345"/>
    </location>
</feature>
<feature type="chain" id="PRO_5014417614" description="Sulfatase-modifying factor enzyme-like domain-containing protein" evidence="1">
    <location>
        <begin position="27"/>
        <end position="478"/>
    </location>
</feature>
<dbReference type="AlphaFoldDB" id="A0A2J0KYS0"/>
<dbReference type="SUPFAM" id="SSF56436">
    <property type="entry name" value="C-type lectin-like"/>
    <property type="match status" value="1"/>
</dbReference>
<sequence>MMRKIKVLNQLFIFAIYIFIAGQATANNISVSNATITAQNTSAQTCNVEFDISWENSWRHVVNYDASWVFIKYSTDGGNTWAHATLKSSGTNPANFSRGTGTLLDIVVPADKKGAFLRRSANGAGTISTTDVQLVWDWGASGLSGGNTARVKVFAVEMVYMPQGAFYAGSGGTGTNEFTLTQITTPNAGVAGGYPTGQTAPNSSWSNGYTAFYVMKYEISQQQYVDFFNTLTNAQKTERDITGNHVTYSGKNSDAEVYRNTISWSSGNASAGANSNVACNYICWADLIAYADWAALRPMSELEFEKSCRGMANAIPNEYPWGNIVITQAEGPVQNSGAVNETASTIGDGLCNYNGTGTDIGAPLRCGFASTSDTTRRGAGAGYYAVMELGGNVWERPVTIADATGRAFTGANGDGALSANGDANTSNWPGTDAVGSGLRGGGCDSLATSVYASDRSLADSTAVHRYYYSGGRCVRTAP</sequence>
<organism evidence="3 4">
    <name type="scientific">Candidatus Aquitaenariimonas noxiae</name>
    <dbReference type="NCBI Taxonomy" id="1974741"/>
    <lineage>
        <taxon>Bacteria</taxon>
        <taxon>Pseudomonadati</taxon>
        <taxon>Candidatus Omnitrophota</taxon>
        <taxon>Candidatus Aquitaenariimonas</taxon>
    </lineage>
</organism>
<dbReference type="InterPro" id="IPR042095">
    <property type="entry name" value="SUMF_sf"/>
</dbReference>